<protein>
    <submittedName>
        <fullName evidence="2">Uncharacterized protein</fullName>
    </submittedName>
</protein>
<name>G3PIQ0_GASAC</name>
<accession>G3PIQ0</accession>
<feature type="compositionally biased region" description="Polar residues" evidence="1">
    <location>
        <begin position="125"/>
        <end position="135"/>
    </location>
</feature>
<feature type="region of interest" description="Disordered" evidence="1">
    <location>
        <begin position="125"/>
        <end position="207"/>
    </location>
</feature>
<reference evidence="2" key="2">
    <citation type="submission" date="2024-04" db="UniProtKB">
        <authorList>
            <consortium name="Ensembl"/>
        </authorList>
    </citation>
    <scope>IDENTIFICATION</scope>
</reference>
<reference evidence="2" key="1">
    <citation type="submission" date="2006-01" db="EMBL/GenBank/DDBJ databases">
        <authorList>
            <person name="Lindblad-Toh K."/>
            <person name="Mauceli E."/>
            <person name="Grabherr M."/>
            <person name="Chang J.L."/>
            <person name="Lander E.S."/>
        </authorList>
    </citation>
    <scope>NUCLEOTIDE SEQUENCE [LARGE SCALE GENOMIC DNA]</scope>
</reference>
<organism evidence="2">
    <name type="scientific">Gasterosteus aculeatus</name>
    <name type="common">Three-spined stickleback</name>
    <dbReference type="NCBI Taxonomy" id="69293"/>
    <lineage>
        <taxon>Eukaryota</taxon>
        <taxon>Metazoa</taxon>
        <taxon>Chordata</taxon>
        <taxon>Craniata</taxon>
        <taxon>Vertebrata</taxon>
        <taxon>Euteleostomi</taxon>
        <taxon>Actinopterygii</taxon>
        <taxon>Neopterygii</taxon>
        <taxon>Teleostei</taxon>
        <taxon>Neoteleostei</taxon>
        <taxon>Acanthomorphata</taxon>
        <taxon>Eupercaria</taxon>
        <taxon>Perciformes</taxon>
        <taxon>Cottioidei</taxon>
        <taxon>Gasterosteales</taxon>
        <taxon>Gasterosteidae</taxon>
        <taxon>Gasterosteus</taxon>
    </lineage>
</organism>
<feature type="compositionally biased region" description="Basic and acidic residues" evidence="1">
    <location>
        <begin position="136"/>
        <end position="152"/>
    </location>
</feature>
<evidence type="ECO:0000256" key="1">
    <source>
        <dbReference type="SAM" id="MobiDB-lite"/>
    </source>
</evidence>
<sequence length="207" mass="22583">MSGLLKEIKRIDKPAADELMNAGLQSDSDIQALTEDDLRDLLPGIKNIKRRRAIYDLIHSQPIGQILKKLRGFIPEASLTAALTNNGVLVDYLCLLMDVKTQMDKVMTFIEAHISFLKEYKTNPLEQESASSQEKVQGHLKDTSAGETHESGSHVSPSASDHPEELQITPSDGRPQAAPDSSAGSGTSNSVFGSREYSGPDNHNTKQ</sequence>
<dbReference type="Bgee" id="ENSGACG00000013216">
    <property type="expression patterns" value="Expressed in intestinal epithelial cell and 12 other cell types or tissues"/>
</dbReference>
<evidence type="ECO:0000313" key="2">
    <source>
        <dbReference type="Ensembl" id="ENSGACP00000017478.1"/>
    </source>
</evidence>
<dbReference type="InParanoid" id="G3PIQ0"/>
<proteinExistence type="predicted"/>
<feature type="compositionally biased region" description="Polar residues" evidence="1">
    <location>
        <begin position="182"/>
        <end position="192"/>
    </location>
</feature>
<dbReference type="Ensembl" id="ENSGACT00000017512.1">
    <property type="protein sequence ID" value="ENSGACP00000017478.1"/>
    <property type="gene ID" value="ENSGACG00000013216.1"/>
</dbReference>
<dbReference type="AlphaFoldDB" id="G3PIQ0"/>